<keyword evidence="3 5" id="KW-0010">Activator</keyword>
<dbReference type="NCBIfam" id="NF008217">
    <property type="entry name" value="PRK10984.1"/>
    <property type="match status" value="1"/>
</dbReference>
<evidence type="ECO:0000256" key="5">
    <source>
        <dbReference type="HAMAP-Rule" id="MF_01178"/>
    </source>
</evidence>
<dbReference type="InterPro" id="IPR009986">
    <property type="entry name" value="Tscrpt_reg_Crl"/>
</dbReference>
<dbReference type="InterPro" id="IPR038208">
    <property type="entry name" value="Tscrpt_reg_Crl_sf"/>
</dbReference>
<dbReference type="Proteomes" id="UP000037515">
    <property type="component" value="Unassembled WGS sequence"/>
</dbReference>
<gene>
    <name evidence="5" type="primary">crl</name>
    <name evidence="6" type="ORF">AKJ17_15670</name>
</gene>
<evidence type="ECO:0000256" key="2">
    <source>
        <dbReference type="ARBA" id="ARBA00023015"/>
    </source>
</evidence>
<dbReference type="GO" id="GO:0005737">
    <property type="term" value="C:cytoplasm"/>
    <property type="evidence" value="ECO:0007669"/>
    <property type="project" value="UniProtKB-SubCell"/>
</dbReference>
<organism evidence="6 7">
    <name type="scientific">Vibrio nereis</name>
    <dbReference type="NCBI Taxonomy" id="693"/>
    <lineage>
        <taxon>Bacteria</taxon>
        <taxon>Pseudomonadati</taxon>
        <taxon>Pseudomonadota</taxon>
        <taxon>Gammaproteobacteria</taxon>
        <taxon>Vibrionales</taxon>
        <taxon>Vibrionaceae</taxon>
        <taxon>Vibrio</taxon>
    </lineage>
</organism>
<comment type="function">
    <text evidence="5">Binds to the sigma-S subunit of RNA polymerase, activating expression of sigma-S-regulated genes. Stimulates RNA polymerase holoenzyme formation and may bind to several other sigma factors, such as sigma-70 and sigma-32.</text>
</comment>
<dbReference type="Pfam" id="PF07417">
    <property type="entry name" value="Crl"/>
    <property type="match status" value="1"/>
</dbReference>
<keyword evidence="2 5" id="KW-0805">Transcription regulation</keyword>
<dbReference type="RefSeq" id="WP_053396750.1">
    <property type="nucleotide sequence ID" value="NZ_CANLZT010000004.1"/>
</dbReference>
<dbReference type="HAMAP" id="MF_01178">
    <property type="entry name" value="Crl"/>
    <property type="match status" value="1"/>
</dbReference>
<keyword evidence="4 5" id="KW-0804">Transcription</keyword>
<dbReference type="STRING" id="693.AKJ17_15670"/>
<feature type="region of interest" description="Essential for activity" evidence="5">
    <location>
        <begin position="100"/>
        <end position="123"/>
    </location>
</feature>
<dbReference type="EMBL" id="LHPJ01000016">
    <property type="protein sequence ID" value="KOO02508.1"/>
    <property type="molecule type" value="Genomic_DNA"/>
</dbReference>
<evidence type="ECO:0000256" key="1">
    <source>
        <dbReference type="ARBA" id="ARBA00022490"/>
    </source>
</evidence>
<dbReference type="GO" id="GO:0045893">
    <property type="term" value="P:positive regulation of DNA-templated transcription"/>
    <property type="evidence" value="ECO:0007669"/>
    <property type="project" value="UniProtKB-UniRule"/>
</dbReference>
<dbReference type="PATRIC" id="fig|693.5.peg.3195"/>
<keyword evidence="1 5" id="KW-0963">Cytoplasm</keyword>
<comment type="subcellular location">
    <subcellularLocation>
        <location evidence="5">Cytoplasm</location>
    </subcellularLocation>
</comment>
<dbReference type="AlphaFoldDB" id="A0A0M0HL77"/>
<dbReference type="Gene3D" id="3.30.310.230">
    <property type="entry name" value="Sigma factor-binding protein Crl monomer"/>
    <property type="match status" value="1"/>
</dbReference>
<name>A0A0M0HL77_VIBNE</name>
<comment type="similarity">
    <text evidence="5">Belongs to the Crl family.</text>
</comment>
<reference evidence="7" key="1">
    <citation type="submission" date="2015-08" db="EMBL/GenBank/DDBJ databases">
        <title>Vibrio galatheae sp. nov., a novel member of the Vibrionaceae family isolated from the Solomon Islands.</title>
        <authorList>
            <person name="Giubergia S."/>
            <person name="Machado H."/>
            <person name="Mateiu R.V."/>
            <person name="Gram L."/>
        </authorList>
    </citation>
    <scope>NUCLEOTIDE SEQUENCE [LARGE SCALE GENOMIC DNA]</scope>
    <source>
        <strain evidence="7">DSM 19584</strain>
    </source>
</reference>
<accession>A0A0M0HL77</accession>
<keyword evidence="7" id="KW-1185">Reference proteome</keyword>
<evidence type="ECO:0000256" key="4">
    <source>
        <dbReference type="ARBA" id="ARBA00023163"/>
    </source>
</evidence>
<sequence>MSDTTKSPTHYRLLSTLRAIGPYLRESQCVDGSYLFDCLSVCVNDKKSPEKREFWGWWLELEQQGNGYQARYRSGLYDTTGEWLDEKLPQNVVKDVNHTQEAFHQKLIETMQTEFGLQVHLHEDSVEFV</sequence>
<evidence type="ECO:0000313" key="7">
    <source>
        <dbReference type="Proteomes" id="UP000037515"/>
    </source>
</evidence>
<comment type="caution">
    <text evidence="6">The sequence shown here is derived from an EMBL/GenBank/DDBJ whole genome shotgun (WGS) entry which is preliminary data.</text>
</comment>
<protein>
    <recommendedName>
        <fullName evidence="5">Sigma factor-binding protein Crl</fullName>
    </recommendedName>
</protein>
<evidence type="ECO:0000256" key="3">
    <source>
        <dbReference type="ARBA" id="ARBA00023159"/>
    </source>
</evidence>
<dbReference type="OrthoDB" id="6428303at2"/>
<evidence type="ECO:0000313" key="6">
    <source>
        <dbReference type="EMBL" id="KOO02508.1"/>
    </source>
</evidence>
<proteinExistence type="inferred from homology"/>